<keyword evidence="4" id="KW-0813">Transport</keyword>
<dbReference type="Pfam" id="PF04097">
    <property type="entry name" value="Nic96"/>
    <property type="match status" value="1"/>
</dbReference>
<evidence type="ECO:0000256" key="3">
    <source>
        <dbReference type="ARBA" id="ARBA00023242"/>
    </source>
</evidence>
<dbReference type="OrthoDB" id="543004at2759"/>
<keyword evidence="6" id="KW-1185">Reference proteome</keyword>
<dbReference type="GO" id="GO:0017056">
    <property type="term" value="F:structural constituent of nuclear pore"/>
    <property type="evidence" value="ECO:0007669"/>
    <property type="project" value="InterPro"/>
</dbReference>
<dbReference type="GO" id="GO:0005643">
    <property type="term" value="C:nuclear pore"/>
    <property type="evidence" value="ECO:0007669"/>
    <property type="project" value="UniProtKB-SubCell"/>
</dbReference>
<proteinExistence type="inferred from homology"/>
<keyword evidence="4" id="KW-0472">Membrane</keyword>
<dbReference type="Proteomes" id="UP000612055">
    <property type="component" value="Unassembled WGS sequence"/>
</dbReference>
<evidence type="ECO:0000256" key="1">
    <source>
        <dbReference type="ARBA" id="ARBA00004259"/>
    </source>
</evidence>
<name>A0A835XYP7_9CHLO</name>
<evidence type="ECO:0000313" key="5">
    <source>
        <dbReference type="EMBL" id="KAG2493502.1"/>
    </source>
</evidence>
<keyword evidence="4" id="KW-0906">Nuclear pore complex</keyword>
<dbReference type="PANTHER" id="PTHR11225">
    <property type="entry name" value="NUCLEAR PORE COMPLEX PROTEIN NUP93 NUCLEOPORIN NUP93 DEAD EYE PROTEIN"/>
    <property type="match status" value="1"/>
</dbReference>
<evidence type="ECO:0000256" key="4">
    <source>
        <dbReference type="RuleBase" id="RU364035"/>
    </source>
</evidence>
<keyword evidence="4" id="KW-0653">Protein transport</keyword>
<dbReference type="EMBL" id="JAEHOE010000037">
    <property type="protein sequence ID" value="KAG2493502.1"/>
    <property type="molecule type" value="Genomic_DNA"/>
</dbReference>
<comment type="subcellular location">
    <subcellularLocation>
        <location evidence="1">Nucleus envelope</location>
    </subcellularLocation>
    <subcellularLocation>
        <location evidence="4">Nucleus</location>
        <location evidence="4">Nuclear pore complex</location>
    </subcellularLocation>
</comment>
<keyword evidence="4" id="KW-0811">Translocation</keyword>
<accession>A0A835XYP7</accession>
<organism evidence="5 6">
    <name type="scientific">Edaphochlamys debaryana</name>
    <dbReference type="NCBI Taxonomy" id="47281"/>
    <lineage>
        <taxon>Eukaryota</taxon>
        <taxon>Viridiplantae</taxon>
        <taxon>Chlorophyta</taxon>
        <taxon>core chlorophytes</taxon>
        <taxon>Chlorophyceae</taxon>
        <taxon>CS clade</taxon>
        <taxon>Chlamydomonadales</taxon>
        <taxon>Chlamydomonadales incertae sedis</taxon>
        <taxon>Edaphochlamys</taxon>
    </lineage>
</organism>
<protein>
    <recommendedName>
        <fullName evidence="4">Nuclear pore protein</fullName>
    </recommendedName>
</protein>
<reference evidence="5" key="1">
    <citation type="journal article" date="2020" name="bioRxiv">
        <title>Comparative genomics of Chlamydomonas.</title>
        <authorList>
            <person name="Craig R.J."/>
            <person name="Hasan A.R."/>
            <person name="Ness R.W."/>
            <person name="Keightley P.D."/>
        </authorList>
    </citation>
    <scope>NUCLEOTIDE SEQUENCE</scope>
    <source>
        <strain evidence="5">CCAP 11/70</strain>
    </source>
</reference>
<evidence type="ECO:0000256" key="2">
    <source>
        <dbReference type="ARBA" id="ARBA00010186"/>
    </source>
</evidence>
<dbReference type="InterPro" id="IPR007231">
    <property type="entry name" value="Nucleoporin_int_Nup93/Nic96"/>
</dbReference>
<dbReference type="GO" id="GO:0006606">
    <property type="term" value="P:protein import into nucleus"/>
    <property type="evidence" value="ECO:0007669"/>
    <property type="project" value="TreeGrafter"/>
</dbReference>
<gene>
    <name evidence="5" type="ORF">HYH03_008318</name>
</gene>
<comment type="caution">
    <text evidence="5">The sequence shown here is derived from an EMBL/GenBank/DDBJ whole genome shotgun (WGS) entry which is preliminary data.</text>
</comment>
<evidence type="ECO:0000313" key="6">
    <source>
        <dbReference type="Proteomes" id="UP000612055"/>
    </source>
</evidence>
<keyword evidence="4" id="KW-0509">mRNA transport</keyword>
<dbReference type="AlphaFoldDB" id="A0A835XYP7"/>
<dbReference type="GO" id="GO:0016973">
    <property type="term" value="P:poly(A)+ mRNA export from nucleus"/>
    <property type="evidence" value="ECO:0007669"/>
    <property type="project" value="TreeGrafter"/>
</dbReference>
<keyword evidence="3 4" id="KW-0539">Nucleus</keyword>
<dbReference type="PANTHER" id="PTHR11225:SF4">
    <property type="entry name" value="NUCLEAR PORE COMPLEX PROTEIN NUP93"/>
    <property type="match status" value="1"/>
</dbReference>
<sequence>MAAADWSSLLQQSADLIGQDYNTLPRVERNLPQLQQYAEALRSRTNRYRGPQEQAAATRLLAQQGFDATRLSSEVVGLEIVPTIEDVFHAETSSVEEYLQQVEEATLLAAIQEAQQESVAAFEGYMESCMARDWAANKRQLFGLIAPPALAGAGAGGYGGSGPQPLIGRTAGGGGLSFGAPALRLSPKEAAYVEVAKRLAQAAAGGQAGAGGQGGLDVVRDFLKACKDHEDKAPGQDTSMASVWALLADVLQEARARGLTPSAGAGSGPSSSSSRYVDALAAGARKHLERGFRAHVRSTIARYKLAAERGADPDFLREVQAYVQVKFRDRGPLDFAAPNGLDTSWVQLFYCLRSGEADAARRAADRCGDLLLASAGAAGAAGGLGLRGAGGGVRPLVDEWLANGCRLSERSASALSREAERLLRDKNGLRHSPRQPYQALVCALLAGDARSADALGGVLQSLQLPPILSTIEDFMWAKLALVAAGAAASGPAAAAAAAAAAAGIPAAGVQPYTLAELQADINRWPPQYYSKQNREPLLYVTVLLLSLQLGPALLYLWKDDTAKPYRLDAVHLGLALQAEGALAALSGGAGQAGESTASADVASMALQYGRKFLAAADSATALPYYWLAAAARGGGLAVKGALLRELLTGAGGAGVGRLEGSRVDFGTLLGGGGAGARGALHALVPDPEERRRLFEGIAYECQMSAQPEEAVELYLAADRPVAALSLINGQLSTAIAAAVEEAGVGGASPALERLERIARSGRAAAERLAAGAGAAAGGSGAAAAAAVASDPAARRELEAFALLGVVRDMLLAARRGRHDVALQKLSELPFVPTERSRLDACVRASAALHPALAERLQDIIATAADSIAARRQAVGREAAAGLAAELAVLTQYANSLAGARLPQSVYRKLAEVQVVVA</sequence>
<comment type="similarity">
    <text evidence="2 4">Belongs to the nucleoporin interacting component (NIC) family.</text>
</comment>